<dbReference type="InterPro" id="IPR003594">
    <property type="entry name" value="HATPase_dom"/>
</dbReference>
<evidence type="ECO:0000259" key="10">
    <source>
        <dbReference type="PROSITE" id="PS50109"/>
    </source>
</evidence>
<keyword evidence="4" id="KW-0547">Nucleotide-binding</keyword>
<evidence type="ECO:0000256" key="3">
    <source>
        <dbReference type="ARBA" id="ARBA00022679"/>
    </source>
</evidence>
<evidence type="ECO:0000256" key="8">
    <source>
        <dbReference type="SAM" id="Coils"/>
    </source>
</evidence>
<evidence type="ECO:0000313" key="13">
    <source>
        <dbReference type="Proteomes" id="UP000215596"/>
    </source>
</evidence>
<dbReference type="OrthoDB" id="9776552at2"/>
<evidence type="ECO:0000256" key="1">
    <source>
        <dbReference type="ARBA" id="ARBA00000085"/>
    </source>
</evidence>
<keyword evidence="3" id="KW-0808">Transferase</keyword>
<dbReference type="EMBL" id="NPBY01000071">
    <property type="protein sequence ID" value="PAD73125.1"/>
    <property type="molecule type" value="Genomic_DNA"/>
</dbReference>
<dbReference type="InterPro" id="IPR010559">
    <property type="entry name" value="Sig_transdc_His_kin_internal"/>
</dbReference>
<dbReference type="Pfam" id="PF02518">
    <property type="entry name" value="HATPase_c"/>
    <property type="match status" value="1"/>
</dbReference>
<feature type="transmembrane region" description="Helical" evidence="9">
    <location>
        <begin position="273"/>
        <end position="296"/>
    </location>
</feature>
<evidence type="ECO:0000313" key="14">
    <source>
        <dbReference type="Proteomes" id="UP000435177"/>
    </source>
</evidence>
<dbReference type="EC" id="2.7.13.3" evidence="2"/>
<dbReference type="GO" id="GO:0000155">
    <property type="term" value="F:phosphorelay sensor kinase activity"/>
    <property type="evidence" value="ECO:0007669"/>
    <property type="project" value="InterPro"/>
</dbReference>
<dbReference type="GO" id="GO:0016020">
    <property type="term" value="C:membrane"/>
    <property type="evidence" value="ECO:0007669"/>
    <property type="project" value="InterPro"/>
</dbReference>
<keyword evidence="6" id="KW-0067">ATP-binding</keyword>
<feature type="domain" description="Histidine kinase" evidence="10">
    <location>
        <begin position="461"/>
        <end position="564"/>
    </location>
</feature>
<protein>
    <recommendedName>
        <fullName evidence="2">histidine kinase</fullName>
        <ecNumber evidence="2">2.7.13.3</ecNumber>
    </recommendedName>
</protein>
<dbReference type="Pfam" id="PF06580">
    <property type="entry name" value="His_kinase"/>
    <property type="match status" value="1"/>
</dbReference>
<keyword evidence="8" id="KW-0175">Coiled coil</keyword>
<reference evidence="11 14" key="2">
    <citation type="submission" date="2019-11" db="EMBL/GenBank/DDBJ databases">
        <title>Draft genome sequences of five Paenibacillus species of dairy origin.</title>
        <authorList>
            <person name="Olajide A.M."/>
            <person name="Chen S."/>
            <person name="Lapointe G."/>
        </authorList>
    </citation>
    <scope>NUCLEOTIDE SEQUENCE [LARGE SCALE GENOMIC DNA]</scope>
    <source>
        <strain evidence="11 14">3CS1</strain>
    </source>
</reference>
<dbReference type="CDD" id="cd00075">
    <property type="entry name" value="HATPase"/>
    <property type="match status" value="1"/>
</dbReference>
<dbReference type="AlphaFoldDB" id="A0A268EJ32"/>
<organism evidence="12 13">
    <name type="scientific">Paenibacillus campinasensis</name>
    <dbReference type="NCBI Taxonomy" id="66347"/>
    <lineage>
        <taxon>Bacteria</taxon>
        <taxon>Bacillati</taxon>
        <taxon>Bacillota</taxon>
        <taxon>Bacilli</taxon>
        <taxon>Bacillales</taxon>
        <taxon>Paenibacillaceae</taxon>
        <taxon>Paenibacillus</taxon>
    </lineage>
</organism>
<accession>A0A268EJ32</accession>
<evidence type="ECO:0000256" key="5">
    <source>
        <dbReference type="ARBA" id="ARBA00022777"/>
    </source>
</evidence>
<evidence type="ECO:0000256" key="7">
    <source>
        <dbReference type="ARBA" id="ARBA00023012"/>
    </source>
</evidence>
<dbReference type="SUPFAM" id="SSF55874">
    <property type="entry name" value="ATPase domain of HSP90 chaperone/DNA topoisomerase II/histidine kinase"/>
    <property type="match status" value="1"/>
</dbReference>
<dbReference type="SMART" id="SM00387">
    <property type="entry name" value="HATPase_c"/>
    <property type="match status" value="1"/>
</dbReference>
<dbReference type="GO" id="GO:0005524">
    <property type="term" value="F:ATP binding"/>
    <property type="evidence" value="ECO:0007669"/>
    <property type="project" value="UniProtKB-KW"/>
</dbReference>
<dbReference type="PANTHER" id="PTHR34220:SF7">
    <property type="entry name" value="SENSOR HISTIDINE KINASE YPDA"/>
    <property type="match status" value="1"/>
</dbReference>
<keyword evidence="9" id="KW-0472">Membrane</keyword>
<evidence type="ECO:0000256" key="2">
    <source>
        <dbReference type="ARBA" id="ARBA00012438"/>
    </source>
</evidence>
<name>A0A268EJ32_9BACL</name>
<reference evidence="12 13" key="1">
    <citation type="submission" date="2017-07" db="EMBL/GenBank/DDBJ databases">
        <title>Isolation and whole genome analysis of endospore-forming bacteria from heroin.</title>
        <authorList>
            <person name="Kalinowski J."/>
            <person name="Ahrens B."/>
            <person name="Al-Dilaimi A."/>
            <person name="Winkler A."/>
            <person name="Wibberg D."/>
            <person name="Schleenbecker U."/>
            <person name="Ruckert C."/>
            <person name="Wolfel R."/>
            <person name="Grass G."/>
        </authorList>
    </citation>
    <scope>NUCLEOTIDE SEQUENCE [LARGE SCALE GENOMIC DNA]</scope>
    <source>
        <strain evidence="12 13">7537-G1</strain>
    </source>
</reference>
<evidence type="ECO:0000313" key="11">
    <source>
        <dbReference type="EMBL" id="MUG67946.1"/>
    </source>
</evidence>
<dbReference type="InterPro" id="IPR005467">
    <property type="entry name" value="His_kinase_dom"/>
</dbReference>
<dbReference type="PROSITE" id="PS50109">
    <property type="entry name" value="HIS_KIN"/>
    <property type="match status" value="1"/>
</dbReference>
<keyword evidence="5 12" id="KW-0418">Kinase</keyword>
<dbReference type="InterPro" id="IPR004358">
    <property type="entry name" value="Sig_transdc_His_kin-like_C"/>
</dbReference>
<gene>
    <name evidence="12" type="ORF">CHH67_20860</name>
    <name evidence="11" type="ORF">GNP94_18315</name>
</gene>
<keyword evidence="9" id="KW-0812">Transmembrane</keyword>
<dbReference type="InterPro" id="IPR036890">
    <property type="entry name" value="HATPase_C_sf"/>
</dbReference>
<dbReference type="Gene3D" id="3.30.565.10">
    <property type="entry name" value="Histidine kinase-like ATPase, C-terminal domain"/>
    <property type="match status" value="1"/>
</dbReference>
<evidence type="ECO:0000313" key="12">
    <source>
        <dbReference type="EMBL" id="PAD73125.1"/>
    </source>
</evidence>
<dbReference type="InterPro" id="IPR050640">
    <property type="entry name" value="Bact_2-comp_sensor_kinase"/>
</dbReference>
<proteinExistence type="predicted"/>
<comment type="caution">
    <text evidence="12">The sequence shown here is derived from an EMBL/GenBank/DDBJ whole genome shotgun (WGS) entry which is preliminary data.</text>
</comment>
<keyword evidence="14" id="KW-1185">Reference proteome</keyword>
<dbReference type="Proteomes" id="UP000215596">
    <property type="component" value="Unassembled WGS sequence"/>
</dbReference>
<dbReference type="Proteomes" id="UP000435177">
    <property type="component" value="Unassembled WGS sequence"/>
</dbReference>
<dbReference type="EMBL" id="WOAA01000019">
    <property type="protein sequence ID" value="MUG67946.1"/>
    <property type="molecule type" value="Genomic_DNA"/>
</dbReference>
<evidence type="ECO:0000256" key="4">
    <source>
        <dbReference type="ARBA" id="ARBA00022741"/>
    </source>
</evidence>
<keyword evidence="9" id="KW-1133">Transmembrane helix</keyword>
<evidence type="ECO:0000256" key="9">
    <source>
        <dbReference type="SAM" id="Phobius"/>
    </source>
</evidence>
<dbReference type="PANTHER" id="PTHR34220">
    <property type="entry name" value="SENSOR HISTIDINE KINASE YPDA"/>
    <property type="match status" value="1"/>
</dbReference>
<feature type="transmembrane region" description="Helical" evidence="9">
    <location>
        <begin position="7"/>
        <end position="30"/>
    </location>
</feature>
<feature type="coiled-coil region" evidence="8">
    <location>
        <begin position="339"/>
        <end position="366"/>
    </location>
</feature>
<comment type="catalytic activity">
    <reaction evidence="1">
        <text>ATP + protein L-histidine = ADP + protein N-phospho-L-histidine.</text>
        <dbReference type="EC" id="2.7.13.3"/>
    </reaction>
</comment>
<evidence type="ECO:0000256" key="6">
    <source>
        <dbReference type="ARBA" id="ARBA00022840"/>
    </source>
</evidence>
<sequence>MTLKKRILMIFTASTLIPFISTAFVSYNAITSIQNTKLQSSIESNLRQVQLSLETTISNLNHVSQQLAYQGSIGKQLEQFLLEREPYGRIWRTEDIKTQLNLITFTNPNIGLTTYYFSQSGATLFENSDVKDTFNLESLPLLARYYTISYYGPHISQDVLSNQYVLSALRKVELPEYDDIYVYVESGFKLTQNILETDRIGKHMGHLILDNDGRISFSEVQDVFPENMRLPEMITDSSGVYNGYYWNKSTSNQGWSIVSLIPAADYNAERNLWLLQMGGLSALFGAVSLGLAWLLWAMVYHPLRKFQAEIKHMTDNSYRPADEKAAARIPEFEHVLRQFRRMKAQIAELFADVERKEKRRADLEIEKLLYQINPHFLMNTLDTAHWLAVMNGQEEIDRLVTSLNKLLYYNLGKLGKISTIGEEIESLRAYLTLQQIRYDFRFDVHIHADEALLDTPVPRFILQPLVENALYHGLKDDGRIEVEVRPDGEMAEIAIRDNGMGIPEAALRRLLEQEEADHEKVGMGIGLNYVKRMLAAHYEGQAVLNLDSMSGQGTTVVLRLPMTGGDRDDESIDCG</sequence>
<dbReference type="PRINTS" id="PR00344">
    <property type="entry name" value="BCTRLSENSOR"/>
</dbReference>
<keyword evidence="7" id="KW-0902">Two-component regulatory system</keyword>